<dbReference type="Proteomes" id="UP000004358">
    <property type="component" value="Unassembled WGS sequence"/>
</dbReference>
<dbReference type="STRING" id="314230.DSM3645_12171"/>
<evidence type="ECO:0000313" key="1">
    <source>
        <dbReference type="EMBL" id="EAQ80773.1"/>
    </source>
</evidence>
<dbReference type="AlphaFoldDB" id="A3ZRK4"/>
<dbReference type="EMBL" id="AANZ01000007">
    <property type="protein sequence ID" value="EAQ80773.1"/>
    <property type="molecule type" value="Genomic_DNA"/>
</dbReference>
<evidence type="ECO:0000313" key="2">
    <source>
        <dbReference type="Proteomes" id="UP000004358"/>
    </source>
</evidence>
<proteinExistence type="predicted"/>
<comment type="caution">
    <text evidence="1">The sequence shown here is derived from an EMBL/GenBank/DDBJ whole genome shotgun (WGS) entry which is preliminary data.</text>
</comment>
<dbReference type="HOGENOM" id="CLU_1057201_0_0_0"/>
<dbReference type="eggNOG" id="ENOG502Z8YD">
    <property type="taxonomic scope" value="Bacteria"/>
</dbReference>
<dbReference type="InterPro" id="IPR011047">
    <property type="entry name" value="Quinoprotein_ADH-like_sf"/>
</dbReference>
<dbReference type="RefSeq" id="WP_002650330.1">
    <property type="nucleotide sequence ID" value="NZ_CH672376.1"/>
</dbReference>
<gene>
    <name evidence="1" type="ORF">DSM3645_12171</name>
</gene>
<organism evidence="1 2">
    <name type="scientific">Blastopirellula marina DSM 3645</name>
    <dbReference type="NCBI Taxonomy" id="314230"/>
    <lineage>
        <taxon>Bacteria</taxon>
        <taxon>Pseudomonadati</taxon>
        <taxon>Planctomycetota</taxon>
        <taxon>Planctomycetia</taxon>
        <taxon>Pirellulales</taxon>
        <taxon>Pirellulaceae</taxon>
        <taxon>Blastopirellula</taxon>
    </lineage>
</organism>
<sequence>MSQNPVVASSLPRRRFLQSAAVLAGVSCVGKSLLAESRIEPPFANVTCTGRYPGHLQGICVDDRGHIFWPFTDQLVKTDATGQIVKKVPVASHHGDLCFADGKIYVAVNLGKFNQPAGAADSWAYVYDAETLRELDRVATPEVVHGAGGMSSRAGHFYVIGGLPPGIEENYAYQYDAELKFVQRHVIDSGYSLMGIQTANFHDNHWWFGCYGKPAELIKTDADFKMLGRWNYNCSLGVVGIAPGKFLIGRNSRDKAGHEGYVVPAVPDEKSGLRDVV</sequence>
<name>A3ZRK4_9BACT</name>
<reference evidence="1 2" key="1">
    <citation type="submission" date="2006-02" db="EMBL/GenBank/DDBJ databases">
        <authorList>
            <person name="Amann R."/>
            <person name="Ferriera S."/>
            <person name="Johnson J."/>
            <person name="Kravitz S."/>
            <person name="Halpern A."/>
            <person name="Remington K."/>
            <person name="Beeson K."/>
            <person name="Tran B."/>
            <person name="Rogers Y.-H."/>
            <person name="Friedman R."/>
            <person name="Venter J.C."/>
        </authorList>
    </citation>
    <scope>NUCLEOTIDE SEQUENCE [LARGE SCALE GENOMIC DNA]</scope>
    <source>
        <strain evidence="1 2">DSM 3645</strain>
    </source>
</reference>
<protein>
    <submittedName>
        <fullName evidence="1">Uncharacterized protein</fullName>
    </submittedName>
</protein>
<dbReference type="SUPFAM" id="SSF50998">
    <property type="entry name" value="Quinoprotein alcohol dehydrogenase-like"/>
    <property type="match status" value="1"/>
</dbReference>
<accession>A3ZRK4</accession>